<organism evidence="2 3">
    <name type="scientific">Bugula neritina</name>
    <name type="common">Brown bryozoan</name>
    <name type="synonym">Sertularia neritina</name>
    <dbReference type="NCBI Taxonomy" id="10212"/>
    <lineage>
        <taxon>Eukaryota</taxon>
        <taxon>Metazoa</taxon>
        <taxon>Spiralia</taxon>
        <taxon>Lophotrochozoa</taxon>
        <taxon>Bryozoa</taxon>
        <taxon>Gymnolaemata</taxon>
        <taxon>Cheilostomatida</taxon>
        <taxon>Flustrina</taxon>
        <taxon>Buguloidea</taxon>
        <taxon>Bugulidae</taxon>
        <taxon>Bugula</taxon>
    </lineage>
</organism>
<accession>A0A7J7IW12</accession>
<protein>
    <submittedName>
        <fullName evidence="2">Uncharacterized protein</fullName>
    </submittedName>
</protein>
<evidence type="ECO:0000313" key="3">
    <source>
        <dbReference type="Proteomes" id="UP000593567"/>
    </source>
</evidence>
<comment type="caution">
    <text evidence="2">The sequence shown here is derived from an EMBL/GenBank/DDBJ whole genome shotgun (WGS) entry which is preliminary data.</text>
</comment>
<dbReference type="EMBL" id="VXIV02003375">
    <property type="protein sequence ID" value="KAF6017604.1"/>
    <property type="molecule type" value="Genomic_DNA"/>
</dbReference>
<reference evidence="2" key="1">
    <citation type="submission" date="2020-06" db="EMBL/GenBank/DDBJ databases">
        <title>Draft genome of Bugula neritina, a colonial animal packing powerful symbionts and potential medicines.</title>
        <authorList>
            <person name="Rayko M."/>
        </authorList>
    </citation>
    <scope>NUCLEOTIDE SEQUENCE [LARGE SCALE GENOMIC DNA]</scope>
    <source>
        <strain evidence="2">Kwan_BN1</strain>
    </source>
</reference>
<sequence length="246" mass="27542">MTSHSDHVNVMPTNEKPIHSMHTMEKSGHNSYTARPAIRSEGKPNSVELAGMDLLTELVPSSLFDLELSNKNLLHIKGLNEFDGLDENYDQWSSHEETSSIDTDYTDDKSSPMWCTKYDHERLISSSDDDDELDLLKYTKKKRRRRSKHNLPDICETGSQAAQTLISMDSPSSSNDSRTLLNSAVTNGNTPTPQSKTVTSIPVSPADSGVSDLDSSSSSDEAKKQYNLINTNGWFHFCTKHYCLMY</sequence>
<name>A0A7J7IW12_BUGNE</name>
<dbReference type="Proteomes" id="UP000593567">
    <property type="component" value="Unassembled WGS sequence"/>
</dbReference>
<feature type="region of interest" description="Disordered" evidence="1">
    <location>
        <begin position="93"/>
        <end position="112"/>
    </location>
</feature>
<evidence type="ECO:0000313" key="2">
    <source>
        <dbReference type="EMBL" id="KAF6017604.1"/>
    </source>
</evidence>
<dbReference type="AlphaFoldDB" id="A0A7J7IW12"/>
<proteinExistence type="predicted"/>
<feature type="compositionally biased region" description="Polar residues" evidence="1">
    <location>
        <begin position="178"/>
        <end position="202"/>
    </location>
</feature>
<keyword evidence="3" id="KW-1185">Reference proteome</keyword>
<evidence type="ECO:0000256" key="1">
    <source>
        <dbReference type="SAM" id="MobiDB-lite"/>
    </source>
</evidence>
<feature type="compositionally biased region" description="Low complexity" evidence="1">
    <location>
        <begin position="207"/>
        <end position="218"/>
    </location>
</feature>
<feature type="region of interest" description="Disordered" evidence="1">
    <location>
        <begin position="167"/>
        <end position="218"/>
    </location>
</feature>
<gene>
    <name evidence="2" type="ORF">EB796_024085</name>
</gene>
<feature type="compositionally biased region" description="Low complexity" evidence="1">
    <location>
        <begin position="167"/>
        <end position="177"/>
    </location>
</feature>